<evidence type="ECO:0000313" key="2">
    <source>
        <dbReference type="Proteomes" id="UP001189429"/>
    </source>
</evidence>
<sequence length="143" mass="16420">GLHNLLLEAEENELNQGRGANPTLTDRFATSRVPGVGQSDGEENARRKLAARKELWRKMKRRTWLQGTLSSTGDSSRTEEEAAQALQDHWSSVFAATADDEPRWPELLQFVQKSPDVLEEVDVTYVIEHGWMMDEFDWRMMVM</sequence>
<reference evidence="1" key="1">
    <citation type="submission" date="2023-10" db="EMBL/GenBank/DDBJ databases">
        <authorList>
            <person name="Chen Y."/>
            <person name="Shah S."/>
            <person name="Dougan E. K."/>
            <person name="Thang M."/>
            <person name="Chan C."/>
        </authorList>
    </citation>
    <scope>NUCLEOTIDE SEQUENCE [LARGE SCALE GENOMIC DNA]</scope>
</reference>
<dbReference type="Proteomes" id="UP001189429">
    <property type="component" value="Unassembled WGS sequence"/>
</dbReference>
<gene>
    <name evidence="1" type="ORF">PCOR1329_LOCUS59283</name>
</gene>
<accession>A0ABN9VN37</accession>
<feature type="non-terminal residue" evidence="1">
    <location>
        <position position="1"/>
    </location>
</feature>
<organism evidence="1 2">
    <name type="scientific">Prorocentrum cordatum</name>
    <dbReference type="NCBI Taxonomy" id="2364126"/>
    <lineage>
        <taxon>Eukaryota</taxon>
        <taxon>Sar</taxon>
        <taxon>Alveolata</taxon>
        <taxon>Dinophyceae</taxon>
        <taxon>Prorocentrales</taxon>
        <taxon>Prorocentraceae</taxon>
        <taxon>Prorocentrum</taxon>
    </lineage>
</organism>
<comment type="caution">
    <text evidence="1">The sequence shown here is derived from an EMBL/GenBank/DDBJ whole genome shotgun (WGS) entry which is preliminary data.</text>
</comment>
<protein>
    <submittedName>
        <fullName evidence="1">Uncharacterized protein</fullName>
    </submittedName>
</protein>
<dbReference type="EMBL" id="CAUYUJ010017387">
    <property type="protein sequence ID" value="CAK0874329.1"/>
    <property type="molecule type" value="Genomic_DNA"/>
</dbReference>
<proteinExistence type="predicted"/>
<name>A0ABN9VN37_9DINO</name>
<evidence type="ECO:0000313" key="1">
    <source>
        <dbReference type="EMBL" id="CAK0874329.1"/>
    </source>
</evidence>
<keyword evidence="2" id="KW-1185">Reference proteome</keyword>
<feature type="non-terminal residue" evidence="1">
    <location>
        <position position="143"/>
    </location>
</feature>